<proteinExistence type="predicted"/>
<dbReference type="AlphaFoldDB" id="A0A200QFW4"/>
<feature type="region of interest" description="Disordered" evidence="1">
    <location>
        <begin position="39"/>
        <end position="64"/>
    </location>
</feature>
<dbReference type="PANTHER" id="PTHR38370:SF1">
    <property type="entry name" value="BETA-1,4-XYLOSIDASE"/>
    <property type="match status" value="1"/>
</dbReference>
<comment type="caution">
    <text evidence="2">The sequence shown here is derived from an EMBL/GenBank/DDBJ whole genome shotgun (WGS) entry which is preliminary data.</text>
</comment>
<accession>A0A200QFW4</accession>
<name>A0A200QFW4_MACCD</name>
<dbReference type="InParanoid" id="A0A200QFW4"/>
<dbReference type="Proteomes" id="UP000195402">
    <property type="component" value="Unassembled WGS sequence"/>
</dbReference>
<dbReference type="PANTHER" id="PTHR38370">
    <property type="entry name" value="BETA-1,4-XYLOSIDASE"/>
    <property type="match status" value="1"/>
</dbReference>
<organism evidence="2 3">
    <name type="scientific">Macleaya cordata</name>
    <name type="common">Five-seeded plume-poppy</name>
    <name type="synonym">Bocconia cordata</name>
    <dbReference type="NCBI Taxonomy" id="56857"/>
    <lineage>
        <taxon>Eukaryota</taxon>
        <taxon>Viridiplantae</taxon>
        <taxon>Streptophyta</taxon>
        <taxon>Embryophyta</taxon>
        <taxon>Tracheophyta</taxon>
        <taxon>Spermatophyta</taxon>
        <taxon>Magnoliopsida</taxon>
        <taxon>Ranunculales</taxon>
        <taxon>Papaveraceae</taxon>
        <taxon>Papaveroideae</taxon>
        <taxon>Macleaya</taxon>
    </lineage>
</organism>
<sequence length="108" mass="12399">MEGLIPFLFHAMKKQNKNHRNYRCLSEGSSRSRSYHLLTTGMGSTEGSSHRRTRSEFQPPTSDQLFDQRYGVEYIRSQSVKHDSILSPWKPKESKQAPGESNLSRAGR</sequence>
<feature type="compositionally biased region" description="Polar residues" evidence="1">
    <location>
        <begin position="99"/>
        <end position="108"/>
    </location>
</feature>
<protein>
    <submittedName>
        <fullName evidence="2">Uncharacterized protein</fullName>
    </submittedName>
</protein>
<dbReference type="EMBL" id="MVGT01002091">
    <property type="protein sequence ID" value="OVA09373.1"/>
    <property type="molecule type" value="Genomic_DNA"/>
</dbReference>
<evidence type="ECO:0000256" key="1">
    <source>
        <dbReference type="SAM" id="MobiDB-lite"/>
    </source>
</evidence>
<feature type="compositionally biased region" description="Basic and acidic residues" evidence="1">
    <location>
        <begin position="83"/>
        <end position="95"/>
    </location>
</feature>
<evidence type="ECO:0000313" key="2">
    <source>
        <dbReference type="EMBL" id="OVA09373.1"/>
    </source>
</evidence>
<feature type="region of interest" description="Disordered" evidence="1">
    <location>
        <begin position="83"/>
        <end position="108"/>
    </location>
</feature>
<dbReference type="OrthoDB" id="1929722at2759"/>
<evidence type="ECO:0000313" key="3">
    <source>
        <dbReference type="Proteomes" id="UP000195402"/>
    </source>
</evidence>
<keyword evidence="3" id="KW-1185">Reference proteome</keyword>
<reference evidence="2 3" key="1">
    <citation type="journal article" date="2017" name="Mol. Plant">
        <title>The Genome of Medicinal Plant Macleaya cordata Provides New Insights into Benzylisoquinoline Alkaloids Metabolism.</title>
        <authorList>
            <person name="Liu X."/>
            <person name="Liu Y."/>
            <person name="Huang P."/>
            <person name="Ma Y."/>
            <person name="Qing Z."/>
            <person name="Tang Q."/>
            <person name="Cao H."/>
            <person name="Cheng P."/>
            <person name="Zheng Y."/>
            <person name="Yuan Z."/>
            <person name="Zhou Y."/>
            <person name="Liu J."/>
            <person name="Tang Z."/>
            <person name="Zhuo Y."/>
            <person name="Zhang Y."/>
            <person name="Yu L."/>
            <person name="Huang J."/>
            <person name="Yang P."/>
            <person name="Peng Q."/>
            <person name="Zhang J."/>
            <person name="Jiang W."/>
            <person name="Zhang Z."/>
            <person name="Lin K."/>
            <person name="Ro D.K."/>
            <person name="Chen X."/>
            <person name="Xiong X."/>
            <person name="Shang Y."/>
            <person name="Huang S."/>
            <person name="Zeng J."/>
        </authorList>
    </citation>
    <scope>NUCLEOTIDE SEQUENCE [LARGE SCALE GENOMIC DNA]</scope>
    <source>
        <strain evidence="3">cv. BLH2017</strain>
        <tissue evidence="2">Root</tissue>
    </source>
</reference>
<dbReference type="OMA" id="PLMMGHE"/>
<gene>
    <name evidence="2" type="ORF">BVC80_8915g24</name>
</gene>